<evidence type="ECO:0000256" key="1">
    <source>
        <dbReference type="SAM" id="SignalP"/>
    </source>
</evidence>
<protein>
    <submittedName>
        <fullName evidence="2">Uncharacterized protein</fullName>
    </submittedName>
</protein>
<feature type="signal peptide" evidence="1">
    <location>
        <begin position="1"/>
        <end position="19"/>
    </location>
</feature>
<name>A0AA36HQI0_9DINO</name>
<evidence type="ECO:0000313" key="3">
    <source>
        <dbReference type="Proteomes" id="UP001178507"/>
    </source>
</evidence>
<dbReference type="EMBL" id="CAUJNA010000164">
    <property type="protein sequence ID" value="CAJ1372925.1"/>
    <property type="molecule type" value="Genomic_DNA"/>
</dbReference>
<organism evidence="2 3">
    <name type="scientific">Effrenium voratum</name>
    <dbReference type="NCBI Taxonomy" id="2562239"/>
    <lineage>
        <taxon>Eukaryota</taxon>
        <taxon>Sar</taxon>
        <taxon>Alveolata</taxon>
        <taxon>Dinophyceae</taxon>
        <taxon>Suessiales</taxon>
        <taxon>Symbiodiniaceae</taxon>
        <taxon>Effrenium</taxon>
    </lineage>
</organism>
<reference evidence="2" key="1">
    <citation type="submission" date="2023-08" db="EMBL/GenBank/DDBJ databases">
        <authorList>
            <person name="Chen Y."/>
            <person name="Shah S."/>
            <person name="Dougan E. K."/>
            <person name="Thang M."/>
            <person name="Chan C."/>
        </authorList>
    </citation>
    <scope>NUCLEOTIDE SEQUENCE</scope>
</reference>
<feature type="chain" id="PRO_5041463440" evidence="1">
    <location>
        <begin position="20"/>
        <end position="215"/>
    </location>
</feature>
<accession>A0AA36HQI0</accession>
<proteinExistence type="predicted"/>
<gene>
    <name evidence="2" type="ORF">EVOR1521_LOCUS2898</name>
</gene>
<keyword evidence="1" id="KW-0732">Signal</keyword>
<comment type="caution">
    <text evidence="2">The sequence shown here is derived from an EMBL/GenBank/DDBJ whole genome shotgun (WGS) entry which is preliminary data.</text>
</comment>
<dbReference type="Proteomes" id="UP001178507">
    <property type="component" value="Unassembled WGS sequence"/>
</dbReference>
<keyword evidence="3" id="KW-1185">Reference proteome</keyword>
<dbReference type="AlphaFoldDB" id="A0AA36HQI0"/>
<evidence type="ECO:0000313" key="2">
    <source>
        <dbReference type="EMBL" id="CAJ1372925.1"/>
    </source>
</evidence>
<sequence length="215" mass="23728">MGRRCVVLCALGCLHFSLQRSWVSPREHAAVGYYTAALRGAATAVHGSESSGFKRLALLHYEAVELRRARKFAESSAVYRAAIALQETLPPTKEVPTFAAAACSWLNLALTEQKTSTCLDAARSAFQEGTRYVQGLIHKELDVWIDGHHQVRSRAPVLESHNLRVARRWLATLLVAWGLLETKRGFRARAQVLAARAAVLDESKAKVLGWKVVQG</sequence>